<dbReference type="Proteomes" id="UP000288623">
    <property type="component" value="Unassembled WGS sequence"/>
</dbReference>
<dbReference type="PROSITE" id="PS50111">
    <property type="entry name" value="CHEMOTAXIS_TRANSDUC_2"/>
    <property type="match status" value="1"/>
</dbReference>
<accession>A0A433RPG9</accession>
<dbReference type="CDD" id="cd12914">
    <property type="entry name" value="PDC1_DGC_like"/>
    <property type="match status" value="1"/>
</dbReference>
<dbReference type="InterPro" id="IPR004090">
    <property type="entry name" value="Chemotax_Me-accpt_rcpt"/>
</dbReference>
<dbReference type="Pfam" id="PF00015">
    <property type="entry name" value="MCPsignal"/>
    <property type="match status" value="1"/>
</dbReference>
<comment type="caution">
    <text evidence="5">The sequence shown here is derived from an EMBL/GenBank/DDBJ whole genome shotgun (WGS) entry which is preliminary data.</text>
</comment>
<evidence type="ECO:0000313" key="5">
    <source>
        <dbReference type="EMBL" id="RUS51934.1"/>
    </source>
</evidence>
<gene>
    <name evidence="5" type="ORF">QI30_18230</name>
</gene>
<dbReference type="SUPFAM" id="SSF103190">
    <property type="entry name" value="Sensory domain-like"/>
    <property type="match status" value="1"/>
</dbReference>
<dbReference type="AlphaFoldDB" id="A0A433RPG9"/>
<protein>
    <submittedName>
        <fullName evidence="5">Chemotaxis protein</fullName>
    </submittedName>
</protein>
<sequence>MTTTTELNISALIEELKEDNHEMQKVMQKIQSISMQSKILSLNSGIEAARAGEAGRGFAVVAKEIDKFATSSMEASKSSEDIIQRMHNKANEIIAVRTVDVAYDTIDKIERNLFERNCDAQAWATFSAVKNVVKNHSIENQRIANQFLAHTLKIYEVYFELLVVDLTGHVVATAKNHQLIGEDLSGHEWFEQVIKTNQPYVTDLYYSKTIQAHTMNYSSPIQDDTGKTIGVISTRFNWQYVMEIIERANVGQDSSLYIINKDGIVIASKDATDVLKKDLAHYATVQKSIRGIEKSGYQMERNELVAFSVSQGYNAYKGKQWCAIVVEPMH</sequence>
<evidence type="ECO:0000256" key="1">
    <source>
        <dbReference type="ARBA" id="ARBA00023224"/>
    </source>
</evidence>
<proteinExistence type="inferred from homology"/>
<dbReference type="Gene3D" id="6.10.250.3200">
    <property type="match status" value="1"/>
</dbReference>
<keyword evidence="6" id="KW-1185">Reference proteome</keyword>
<organism evidence="5 6">
    <name type="scientific">Candidatus Kurthia intestinigallinarum</name>
    <dbReference type="NCBI Taxonomy" id="1562256"/>
    <lineage>
        <taxon>Bacteria</taxon>
        <taxon>Bacillati</taxon>
        <taxon>Bacillota</taxon>
        <taxon>Bacilli</taxon>
        <taxon>Bacillales</taxon>
        <taxon>Caryophanaceae</taxon>
        <taxon>Kurthia</taxon>
    </lineage>
</organism>
<dbReference type="RefSeq" id="WP_126992023.1">
    <property type="nucleotide sequence ID" value="NZ_JTFC01000044.1"/>
</dbReference>
<dbReference type="InterPro" id="IPR029151">
    <property type="entry name" value="Sensor-like_sf"/>
</dbReference>
<evidence type="ECO:0000259" key="4">
    <source>
        <dbReference type="PROSITE" id="PS50111"/>
    </source>
</evidence>
<dbReference type="InterPro" id="IPR004089">
    <property type="entry name" value="MCPsignal_dom"/>
</dbReference>
<reference evidence="5 6" key="1">
    <citation type="submission" date="2014-11" db="EMBL/GenBank/DDBJ databases">
        <title>Genome sequence and analysis of novel Kurthia sp.</title>
        <authorList>
            <person name="Lawson J.N."/>
            <person name="Gonzalez J.E."/>
            <person name="Rinauldi L."/>
            <person name="Xuan Z."/>
            <person name="Firman A."/>
            <person name="Shaddox L."/>
            <person name="Trudeau A."/>
            <person name="Shah S."/>
            <person name="Reiman D."/>
        </authorList>
    </citation>
    <scope>NUCLEOTIDE SEQUENCE [LARGE SCALE GENOMIC DNA]</scope>
    <source>
        <strain evidence="5 6">3B1D</strain>
    </source>
</reference>
<dbReference type="GO" id="GO:0007165">
    <property type="term" value="P:signal transduction"/>
    <property type="evidence" value="ECO:0007669"/>
    <property type="project" value="UniProtKB-KW"/>
</dbReference>
<evidence type="ECO:0000256" key="3">
    <source>
        <dbReference type="PROSITE-ProRule" id="PRU00284"/>
    </source>
</evidence>
<dbReference type="PRINTS" id="PR00260">
    <property type="entry name" value="CHEMTRNSDUCR"/>
</dbReference>
<comment type="similarity">
    <text evidence="2">Belongs to the methyl-accepting chemotaxis (MCP) protein family.</text>
</comment>
<dbReference type="Gene3D" id="3.30.450.20">
    <property type="entry name" value="PAS domain"/>
    <property type="match status" value="1"/>
</dbReference>
<evidence type="ECO:0000313" key="6">
    <source>
        <dbReference type="Proteomes" id="UP000288623"/>
    </source>
</evidence>
<dbReference type="EMBL" id="JTFC01000044">
    <property type="protein sequence ID" value="RUS51934.1"/>
    <property type="molecule type" value="Genomic_DNA"/>
</dbReference>
<dbReference type="GO" id="GO:0005886">
    <property type="term" value="C:plasma membrane"/>
    <property type="evidence" value="ECO:0007669"/>
    <property type="project" value="UniProtKB-SubCell"/>
</dbReference>
<evidence type="ECO:0000256" key="2">
    <source>
        <dbReference type="ARBA" id="ARBA00029447"/>
    </source>
</evidence>
<dbReference type="CDD" id="cd18774">
    <property type="entry name" value="PDC2_HK_sensor"/>
    <property type="match status" value="1"/>
</dbReference>
<name>A0A433RPG9_9BACL</name>
<dbReference type="PANTHER" id="PTHR32089">
    <property type="entry name" value="METHYL-ACCEPTING CHEMOTAXIS PROTEIN MCPB"/>
    <property type="match status" value="1"/>
</dbReference>
<dbReference type="Pfam" id="PF22673">
    <property type="entry name" value="MCP-like_PDC_1"/>
    <property type="match status" value="1"/>
</dbReference>
<dbReference type="GO" id="GO:0006935">
    <property type="term" value="P:chemotaxis"/>
    <property type="evidence" value="ECO:0007669"/>
    <property type="project" value="UniProtKB-KW"/>
</dbReference>
<keyword evidence="1 3" id="KW-0807">Transducer</keyword>
<dbReference type="SUPFAM" id="SSF58104">
    <property type="entry name" value="Methyl-accepting chemotaxis protein (MCP) signaling domain"/>
    <property type="match status" value="1"/>
</dbReference>
<dbReference type="OrthoDB" id="9814866at2"/>
<dbReference type="GO" id="GO:0004888">
    <property type="term" value="F:transmembrane signaling receptor activity"/>
    <property type="evidence" value="ECO:0007669"/>
    <property type="project" value="InterPro"/>
</dbReference>
<feature type="domain" description="Methyl-accepting transducer" evidence="4">
    <location>
        <begin position="1"/>
        <end position="92"/>
    </location>
</feature>
<dbReference type="PANTHER" id="PTHR32089:SF112">
    <property type="entry name" value="LYSOZYME-LIKE PROTEIN-RELATED"/>
    <property type="match status" value="1"/>
</dbReference>